<feature type="compositionally biased region" description="Polar residues" evidence="6">
    <location>
        <begin position="50"/>
        <end position="73"/>
    </location>
</feature>
<dbReference type="SUPFAM" id="SSF57850">
    <property type="entry name" value="RING/U-box"/>
    <property type="match status" value="1"/>
</dbReference>
<keyword evidence="2" id="KW-0862">Zinc</keyword>
<dbReference type="PROSITE" id="PS50089">
    <property type="entry name" value="ZF_RING_2"/>
    <property type="match status" value="1"/>
</dbReference>
<feature type="compositionally biased region" description="Acidic residues" evidence="6">
    <location>
        <begin position="105"/>
        <end position="115"/>
    </location>
</feature>
<comment type="subcellular location">
    <subcellularLocation>
        <location evidence="3">Nucleus</location>
        <location evidence="3">Nuclear body</location>
    </subcellularLocation>
</comment>
<evidence type="ECO:0000313" key="9">
    <source>
        <dbReference type="WBParaSite" id="L893_g4530.t2"/>
    </source>
</evidence>
<dbReference type="CDD" id="cd16450">
    <property type="entry name" value="mRING-C3HGC3_RFWD3"/>
    <property type="match status" value="1"/>
</dbReference>
<dbReference type="PANTHER" id="PTHR16047:SF7">
    <property type="entry name" value="E3 UBIQUITIN-PROTEIN LIGASE RFWD3"/>
    <property type="match status" value="1"/>
</dbReference>
<evidence type="ECO:0000256" key="4">
    <source>
        <dbReference type="PROSITE-ProRule" id="PRU00175"/>
    </source>
</evidence>
<dbReference type="InterPro" id="IPR001841">
    <property type="entry name" value="Znf_RING"/>
</dbReference>
<evidence type="ECO:0000256" key="5">
    <source>
        <dbReference type="SAM" id="Coils"/>
    </source>
</evidence>
<evidence type="ECO:0000256" key="6">
    <source>
        <dbReference type="SAM" id="MobiDB-lite"/>
    </source>
</evidence>
<dbReference type="GO" id="GO:0036297">
    <property type="term" value="P:interstrand cross-link repair"/>
    <property type="evidence" value="ECO:0007669"/>
    <property type="project" value="InterPro"/>
</dbReference>
<dbReference type="AlphaFoldDB" id="A0A1I8ADL6"/>
<dbReference type="GO" id="GO:0016567">
    <property type="term" value="P:protein ubiquitination"/>
    <property type="evidence" value="ECO:0007669"/>
    <property type="project" value="InterPro"/>
</dbReference>
<feature type="region of interest" description="Disordered" evidence="6">
    <location>
        <begin position="1"/>
        <end position="209"/>
    </location>
</feature>
<dbReference type="GO" id="GO:0016604">
    <property type="term" value="C:nuclear body"/>
    <property type="evidence" value="ECO:0007669"/>
    <property type="project" value="UniProtKB-SubCell"/>
</dbReference>
<dbReference type="GO" id="GO:0008270">
    <property type="term" value="F:zinc ion binding"/>
    <property type="evidence" value="ECO:0007669"/>
    <property type="project" value="UniProtKB-KW"/>
</dbReference>
<dbReference type="Gene3D" id="2.130.10.10">
    <property type="entry name" value="YVTN repeat-like/Quinoprotein amine dehydrogenase"/>
    <property type="match status" value="1"/>
</dbReference>
<organism evidence="8 9">
    <name type="scientific">Steinernema glaseri</name>
    <dbReference type="NCBI Taxonomy" id="37863"/>
    <lineage>
        <taxon>Eukaryota</taxon>
        <taxon>Metazoa</taxon>
        <taxon>Ecdysozoa</taxon>
        <taxon>Nematoda</taxon>
        <taxon>Chromadorea</taxon>
        <taxon>Rhabditida</taxon>
        <taxon>Tylenchina</taxon>
        <taxon>Panagrolaimomorpha</taxon>
        <taxon>Strongyloidoidea</taxon>
        <taxon>Steinernematidae</taxon>
        <taxon>Steinernema</taxon>
    </lineage>
</organism>
<keyword evidence="1 4" id="KW-0863">Zinc-finger</keyword>
<dbReference type="InterPro" id="IPR013083">
    <property type="entry name" value="Znf_RING/FYVE/PHD"/>
</dbReference>
<reference evidence="9" key="1">
    <citation type="submission" date="2016-11" db="UniProtKB">
        <authorList>
            <consortium name="WormBaseParasite"/>
        </authorList>
    </citation>
    <scope>IDENTIFICATION</scope>
</reference>
<protein>
    <submittedName>
        <fullName evidence="9">RING-type domain-containing protein</fullName>
    </submittedName>
</protein>
<feature type="domain" description="RING-type" evidence="7">
    <location>
        <begin position="218"/>
        <end position="262"/>
    </location>
</feature>
<dbReference type="PANTHER" id="PTHR16047">
    <property type="entry name" value="RFWD3 PROTEIN"/>
    <property type="match status" value="1"/>
</dbReference>
<accession>A0A1I8ADL6</accession>
<name>A0A1I8ADL6_9BILA</name>
<dbReference type="InterPro" id="IPR037381">
    <property type="entry name" value="RFWD3"/>
</dbReference>
<dbReference type="InterPro" id="IPR036322">
    <property type="entry name" value="WD40_repeat_dom_sf"/>
</dbReference>
<keyword evidence="5" id="KW-0175">Coiled coil</keyword>
<feature type="compositionally biased region" description="Basic and acidic residues" evidence="6">
    <location>
        <begin position="135"/>
        <end position="149"/>
    </location>
</feature>
<evidence type="ECO:0000256" key="3">
    <source>
        <dbReference type="ARBA" id="ARBA00034306"/>
    </source>
</evidence>
<dbReference type="WBParaSite" id="L893_g4530.t2">
    <property type="protein sequence ID" value="L893_g4530.t2"/>
    <property type="gene ID" value="L893_g4530"/>
</dbReference>
<feature type="compositionally biased region" description="Acidic residues" evidence="6">
    <location>
        <begin position="150"/>
        <end position="178"/>
    </location>
</feature>
<dbReference type="InterPro" id="IPR015943">
    <property type="entry name" value="WD40/YVTN_repeat-like_dom_sf"/>
</dbReference>
<evidence type="ECO:0000313" key="8">
    <source>
        <dbReference type="Proteomes" id="UP000095287"/>
    </source>
</evidence>
<evidence type="ECO:0000256" key="2">
    <source>
        <dbReference type="ARBA" id="ARBA00022833"/>
    </source>
</evidence>
<sequence>MPRVVRNPRSDYRHRGRSPAPSPGGESLLHSWLQMPEPGRRSAAPRLSGTARTMRTTRNSQDSPRNRTVTTRAQRADQRSRPVPVRRRYIDSESEESDRSMIIISDDEDREDESMSSESESSAVAEVEPDSQSSRSDESLEVESSRAGDETDEDMADDDLSGVVFGEDDAEAGSDESMFELSPERSNVTPERESRRSAAPPPVDEGPATPLDVVVHECIVCMSAITSEGGHRAVALKCGHLFGKQCVEQWIRTASKSCPSCKSKATMKDLRLIYARTITAEDNGALLEAQQRASNLVAENTRLLEKNDELERKLKERAVAPAGPSGSTATGNQRLDAMRVYYETKICKEFPETQKSVGAMDSGAQFTYTIVSNTRGRLFNPLGILRVCLDGDTSQMLPCHAKRIRFLSVNPLDPDVIASVGDDRNLVISCFGGRQPVVTKTVNLSAHGWSVTWMSKTVVVVGRADGKVDVVDVGGNRPTDHGFDHVDEKVPIVNCHYILNERTLITITNRGCSAYRSGVKYSLVKGSIRSFAFDKSTNKIALGTLVDDEMEYWQYGLEFSARGITIGEKIHVDIPIKSTRMMHGALFQNSAGGECWALYDEDKNRVYIRSTSKSAKPVHAAVKMPDNQEFSQVLATRVMDQNIPKYKITLVSQTKFCQFLIAC</sequence>
<dbReference type="Gene3D" id="3.30.40.10">
    <property type="entry name" value="Zinc/RING finger domain, C3HC4 (zinc finger)"/>
    <property type="match status" value="1"/>
</dbReference>
<evidence type="ECO:0000259" key="7">
    <source>
        <dbReference type="PROSITE" id="PS50089"/>
    </source>
</evidence>
<dbReference type="SMART" id="SM00184">
    <property type="entry name" value="RING"/>
    <property type="match status" value="1"/>
</dbReference>
<keyword evidence="1 4" id="KW-0479">Metal-binding</keyword>
<dbReference type="Pfam" id="PF13639">
    <property type="entry name" value="zf-RING_2"/>
    <property type="match status" value="1"/>
</dbReference>
<dbReference type="SUPFAM" id="SSF50978">
    <property type="entry name" value="WD40 repeat-like"/>
    <property type="match status" value="1"/>
</dbReference>
<evidence type="ECO:0000256" key="1">
    <source>
        <dbReference type="ARBA" id="ARBA00022771"/>
    </source>
</evidence>
<dbReference type="Proteomes" id="UP000095287">
    <property type="component" value="Unplaced"/>
</dbReference>
<proteinExistence type="predicted"/>
<dbReference type="GO" id="GO:0004842">
    <property type="term" value="F:ubiquitin-protein transferase activity"/>
    <property type="evidence" value="ECO:0007669"/>
    <property type="project" value="InterPro"/>
</dbReference>
<feature type="coiled-coil region" evidence="5">
    <location>
        <begin position="286"/>
        <end position="313"/>
    </location>
</feature>
<keyword evidence="8" id="KW-1185">Reference proteome</keyword>